<dbReference type="InterPro" id="IPR035669">
    <property type="entry name" value="SGNH_plant_lipase-like"/>
</dbReference>
<dbReference type="SUPFAM" id="SSF52266">
    <property type="entry name" value="SGNH hydrolase"/>
    <property type="match status" value="1"/>
</dbReference>
<dbReference type="RefSeq" id="XP_022133081.1">
    <property type="nucleotide sequence ID" value="XM_022277389.1"/>
</dbReference>
<dbReference type="Proteomes" id="UP000504603">
    <property type="component" value="Unplaced"/>
</dbReference>
<feature type="chain" id="PRO_5026769378" evidence="5">
    <location>
        <begin position="27"/>
        <end position="351"/>
    </location>
</feature>
<dbReference type="GO" id="GO:0016788">
    <property type="term" value="F:hydrolase activity, acting on ester bonds"/>
    <property type="evidence" value="ECO:0007669"/>
    <property type="project" value="InterPro"/>
</dbReference>
<organism evidence="6 7">
    <name type="scientific">Momordica charantia</name>
    <name type="common">Bitter gourd</name>
    <name type="synonym">Balsam pear</name>
    <dbReference type="NCBI Taxonomy" id="3673"/>
    <lineage>
        <taxon>Eukaryota</taxon>
        <taxon>Viridiplantae</taxon>
        <taxon>Streptophyta</taxon>
        <taxon>Embryophyta</taxon>
        <taxon>Tracheophyta</taxon>
        <taxon>Spermatophyta</taxon>
        <taxon>Magnoliopsida</taxon>
        <taxon>eudicotyledons</taxon>
        <taxon>Gunneridae</taxon>
        <taxon>Pentapetalae</taxon>
        <taxon>rosids</taxon>
        <taxon>fabids</taxon>
        <taxon>Cucurbitales</taxon>
        <taxon>Cucurbitaceae</taxon>
        <taxon>Momordiceae</taxon>
        <taxon>Momordica</taxon>
    </lineage>
</organism>
<dbReference type="GeneID" id="111005765"/>
<sequence>MDSKKLLFSLIFSLSLFSLLLGQGSARYHHRHFHLRPTRLFVFGDSYVDTGNINVNTSSARNIPYGITFPGVPSGRLSDGRVLTDYLARYFGLKSPVPFTTWQNVGVKRPRNGINFAFGGTGIFDTSFPFPNMTTQINFFQKLIANSIFTLNDIHSSIALVSVSGNDYSFYQATNGSMEGFKPFIVSVVNQIAINLKRIHGLGVRKVVMMGLGPLGCLPELTAASSFSKCNATMDSLVEFHNALLKQAVEKLNKETKGSPFFILDIYGTLLSIIQNKGSPYKARPRFETPLKPCCFGVSSEFSCGSVDKKGNKKYTLCKDPKLALFWDSVHPTQEGWFVAFRSLGSNLKKL</sequence>
<dbReference type="CDD" id="cd01837">
    <property type="entry name" value="SGNH_plant_lipase_like"/>
    <property type="match status" value="1"/>
</dbReference>
<protein>
    <submittedName>
        <fullName evidence="7">GDSL esterase/lipase At5g03610-like</fullName>
    </submittedName>
</protein>
<dbReference type="OrthoDB" id="1600564at2759"/>
<name>A0A6J1BU10_MOMCH</name>
<keyword evidence="2" id="KW-0378">Hydrolase</keyword>
<evidence type="ECO:0000256" key="1">
    <source>
        <dbReference type="ARBA" id="ARBA00008668"/>
    </source>
</evidence>
<reference evidence="7" key="1">
    <citation type="submission" date="2025-08" db="UniProtKB">
        <authorList>
            <consortium name="RefSeq"/>
        </authorList>
    </citation>
    <scope>IDENTIFICATION</scope>
    <source>
        <strain evidence="7">OHB3-1</strain>
    </source>
</reference>
<evidence type="ECO:0000256" key="4">
    <source>
        <dbReference type="ARBA" id="ARBA00023098"/>
    </source>
</evidence>
<dbReference type="Gene3D" id="3.40.50.1110">
    <property type="entry name" value="SGNH hydrolase"/>
    <property type="match status" value="1"/>
</dbReference>
<evidence type="ECO:0000256" key="2">
    <source>
        <dbReference type="ARBA" id="ARBA00022801"/>
    </source>
</evidence>
<feature type="signal peptide" evidence="5">
    <location>
        <begin position="1"/>
        <end position="26"/>
    </location>
</feature>
<dbReference type="KEGG" id="mcha:111005765"/>
<keyword evidence="6" id="KW-1185">Reference proteome</keyword>
<evidence type="ECO:0000256" key="5">
    <source>
        <dbReference type="SAM" id="SignalP"/>
    </source>
</evidence>
<evidence type="ECO:0000313" key="6">
    <source>
        <dbReference type="Proteomes" id="UP000504603"/>
    </source>
</evidence>
<gene>
    <name evidence="7" type="primary">LOC111005765</name>
</gene>
<comment type="similarity">
    <text evidence="1">Belongs to the 'GDSL' lipolytic enzyme family.</text>
</comment>
<proteinExistence type="inferred from homology"/>
<dbReference type="InterPro" id="IPR036514">
    <property type="entry name" value="SGNH_hydro_sf"/>
</dbReference>
<dbReference type="Pfam" id="PF00657">
    <property type="entry name" value="Lipase_GDSL"/>
    <property type="match status" value="1"/>
</dbReference>
<keyword evidence="3" id="KW-0442">Lipid degradation</keyword>
<evidence type="ECO:0000256" key="3">
    <source>
        <dbReference type="ARBA" id="ARBA00022963"/>
    </source>
</evidence>
<dbReference type="PANTHER" id="PTHR46020">
    <property type="entry name" value="OSJNBB0059K02.9 PROTEIN"/>
    <property type="match status" value="1"/>
</dbReference>
<dbReference type="InterPro" id="IPR001087">
    <property type="entry name" value="GDSL"/>
</dbReference>
<keyword evidence="5" id="KW-0732">Signal</keyword>
<keyword evidence="4" id="KW-0443">Lipid metabolism</keyword>
<evidence type="ECO:0000313" key="7">
    <source>
        <dbReference type="RefSeq" id="XP_022133081.1"/>
    </source>
</evidence>
<dbReference type="AlphaFoldDB" id="A0A6J1BU10"/>
<dbReference type="GO" id="GO:0016042">
    <property type="term" value="P:lipid catabolic process"/>
    <property type="evidence" value="ECO:0007669"/>
    <property type="project" value="UniProtKB-KW"/>
</dbReference>
<dbReference type="PANTHER" id="PTHR46020:SF32">
    <property type="entry name" value="GDSL ESTERASE_LIPASE"/>
    <property type="match status" value="1"/>
</dbReference>
<accession>A0A6J1BU10</accession>